<organism evidence="1 2">
    <name type="scientific">Rubripirellula reticaptiva</name>
    <dbReference type="NCBI Taxonomy" id="2528013"/>
    <lineage>
        <taxon>Bacteria</taxon>
        <taxon>Pseudomonadati</taxon>
        <taxon>Planctomycetota</taxon>
        <taxon>Planctomycetia</taxon>
        <taxon>Pirellulales</taxon>
        <taxon>Pirellulaceae</taxon>
        <taxon>Rubripirellula</taxon>
    </lineage>
</organism>
<accession>A0A5C6ES73</accession>
<evidence type="ECO:0000313" key="1">
    <source>
        <dbReference type="EMBL" id="TWU51160.1"/>
    </source>
</evidence>
<evidence type="ECO:0000313" key="2">
    <source>
        <dbReference type="Proteomes" id="UP000317977"/>
    </source>
</evidence>
<sequence length="82" mass="8695">MATEQDPRVSAIAIGDQRIEYHKPDLTLAYSVLAPKVSEAWAFLRCGNIEDAKKALASAQSAIDTAAMTSATIEIVGDGSSR</sequence>
<keyword evidence="2" id="KW-1185">Reference proteome</keyword>
<reference evidence="1 2" key="1">
    <citation type="submission" date="2019-02" db="EMBL/GenBank/DDBJ databases">
        <title>Deep-cultivation of Planctomycetes and their phenomic and genomic characterization uncovers novel biology.</title>
        <authorList>
            <person name="Wiegand S."/>
            <person name="Jogler M."/>
            <person name="Boedeker C."/>
            <person name="Pinto D."/>
            <person name="Vollmers J."/>
            <person name="Rivas-Marin E."/>
            <person name="Kohn T."/>
            <person name="Peeters S.H."/>
            <person name="Heuer A."/>
            <person name="Rast P."/>
            <person name="Oberbeckmann S."/>
            <person name="Bunk B."/>
            <person name="Jeske O."/>
            <person name="Meyerdierks A."/>
            <person name="Storesund J.E."/>
            <person name="Kallscheuer N."/>
            <person name="Luecker S."/>
            <person name="Lage O.M."/>
            <person name="Pohl T."/>
            <person name="Merkel B.J."/>
            <person name="Hornburger P."/>
            <person name="Mueller R.-W."/>
            <person name="Bruemmer F."/>
            <person name="Labrenz M."/>
            <person name="Spormann A.M."/>
            <person name="Op Den Camp H."/>
            <person name="Overmann J."/>
            <person name="Amann R."/>
            <person name="Jetten M.S.M."/>
            <person name="Mascher T."/>
            <person name="Medema M.H."/>
            <person name="Devos D.P."/>
            <person name="Kaster A.-K."/>
            <person name="Ovreas L."/>
            <person name="Rohde M."/>
            <person name="Galperin M.Y."/>
            <person name="Jogler C."/>
        </authorList>
    </citation>
    <scope>NUCLEOTIDE SEQUENCE [LARGE SCALE GENOMIC DNA]</scope>
    <source>
        <strain evidence="1 2">Poly59</strain>
    </source>
</reference>
<dbReference type="EMBL" id="SJPX01000003">
    <property type="protein sequence ID" value="TWU51160.1"/>
    <property type="molecule type" value="Genomic_DNA"/>
</dbReference>
<comment type="caution">
    <text evidence="1">The sequence shown here is derived from an EMBL/GenBank/DDBJ whole genome shotgun (WGS) entry which is preliminary data.</text>
</comment>
<protein>
    <submittedName>
        <fullName evidence="1">Uncharacterized protein</fullName>
    </submittedName>
</protein>
<name>A0A5C6ES73_9BACT</name>
<dbReference type="AlphaFoldDB" id="A0A5C6ES73"/>
<dbReference type="Proteomes" id="UP000317977">
    <property type="component" value="Unassembled WGS sequence"/>
</dbReference>
<gene>
    <name evidence="1" type="ORF">Poly59_27500</name>
</gene>
<dbReference type="RefSeq" id="WP_146534579.1">
    <property type="nucleotide sequence ID" value="NZ_SJPX01000003.1"/>
</dbReference>
<proteinExistence type="predicted"/>